<dbReference type="GO" id="GO:0006508">
    <property type="term" value="P:proteolysis"/>
    <property type="evidence" value="ECO:0007669"/>
    <property type="project" value="InterPro"/>
</dbReference>
<evidence type="ECO:0000256" key="2">
    <source>
        <dbReference type="ARBA" id="ARBA00022801"/>
    </source>
</evidence>
<dbReference type="Proteomes" id="UP000185479">
    <property type="component" value="Chromosome"/>
</dbReference>
<protein>
    <submittedName>
        <fullName evidence="3">D-alanyl-D-alanine carboxypeptidase</fullName>
    </submittedName>
</protein>
<reference evidence="4 6" key="2">
    <citation type="submission" date="2019-06" db="EMBL/GenBank/DDBJ databases">
        <title>Whole genome shotgun sequence of Corynebacterium flavescens NBRC 14136.</title>
        <authorList>
            <person name="Hosoyama A."/>
            <person name="Uohara A."/>
            <person name="Ohji S."/>
            <person name="Ichikawa N."/>
        </authorList>
    </citation>
    <scope>NUCLEOTIDE SEQUENCE [LARGE SCALE GENOMIC DNA]</scope>
    <source>
        <strain evidence="4 6">NBRC 14136</strain>
    </source>
</reference>
<dbReference type="Proteomes" id="UP000315353">
    <property type="component" value="Unassembled WGS sequence"/>
</dbReference>
<dbReference type="RefSeq" id="WP_075730580.1">
    <property type="nucleotide sequence ID" value="NZ_BJNB01000004.1"/>
</dbReference>
<dbReference type="PANTHER" id="PTHR30023:SF0">
    <property type="entry name" value="PENICILLIN-SENSITIVE CARBOXYPEPTIDASE A"/>
    <property type="match status" value="1"/>
</dbReference>
<proteinExistence type="inferred from homology"/>
<keyword evidence="5" id="KW-1185">Reference proteome</keyword>
<accession>A0A1L7CP83</accession>
<dbReference type="PRINTS" id="PR00922">
    <property type="entry name" value="DADACBPTASE3"/>
</dbReference>
<evidence type="ECO:0000313" key="3">
    <source>
        <dbReference type="EMBL" id="APT87654.1"/>
    </source>
</evidence>
<dbReference type="AlphaFoldDB" id="A0A1L7CP83"/>
<evidence type="ECO:0000313" key="6">
    <source>
        <dbReference type="Proteomes" id="UP000315353"/>
    </source>
</evidence>
<comment type="similarity">
    <text evidence="1">Belongs to the peptidase S13 family.</text>
</comment>
<evidence type="ECO:0000313" key="4">
    <source>
        <dbReference type="EMBL" id="GEB96959.1"/>
    </source>
</evidence>
<reference evidence="3 5" key="1">
    <citation type="submission" date="2014-08" db="EMBL/GenBank/DDBJ databases">
        <title>Complete genome sequence of Corynebacterium flavescens OJ8(T)(=DSM 20296(T)), isolated from cheese.</title>
        <authorList>
            <person name="Ruckert C."/>
            <person name="Albersmeier A."/>
            <person name="Winkler A."/>
            <person name="Kalinowski J."/>
        </authorList>
    </citation>
    <scope>NUCLEOTIDE SEQUENCE [LARGE SCALE GENOMIC DNA]</scope>
    <source>
        <strain evidence="3 5">OJ8</strain>
    </source>
</reference>
<dbReference type="NCBIfam" id="TIGR00666">
    <property type="entry name" value="PBP4"/>
    <property type="match status" value="1"/>
</dbReference>
<dbReference type="Pfam" id="PF02113">
    <property type="entry name" value="Peptidase_S13"/>
    <property type="match status" value="2"/>
</dbReference>
<dbReference type="GeneID" id="82881237"/>
<evidence type="ECO:0000256" key="1">
    <source>
        <dbReference type="ARBA" id="ARBA00006096"/>
    </source>
</evidence>
<evidence type="ECO:0000313" key="5">
    <source>
        <dbReference type="Proteomes" id="UP000185479"/>
    </source>
</evidence>
<sequence>MKAKQIWWTSAAVLVTAAVAATVGLGISVQHTYEDLDHGTPFTETAPETALQKAVPGEVDLAALKARLDELSTDEALATFGGQVIDTTTGEVIWDKNASTPLVPASSTKLLTIAAATAELDESERLRTQVLKGAEEGNVIIKASGDVWLDAEQLDALAEPIGHAESVSIDTSVWKGPAEGKGWDPVNVDEGYVAPMEPAMYYGARLGQTEGDVPRSHEPALDVARQLATRLGTDKVGVAVAPAGAAVLSEVNSQPLSVRAQHMIKHSDNVAAEAIGREMARSRGEETSFSGTAAATLASLQEQGFDTAGVELNDASGLSVDNRIPPALLAQIAQHAVTQDSLRPILDYLPIAGGEGSLYDRYSGSGARGYVRAKTGTLTGTSALAGTAQGESGRVYAFAFMVNDGDLLAARQAQDRLAAALHDF</sequence>
<keyword evidence="2" id="KW-0378">Hydrolase</keyword>
<dbReference type="Gene3D" id="3.40.710.10">
    <property type="entry name" value="DD-peptidase/beta-lactamase superfamily"/>
    <property type="match status" value="2"/>
</dbReference>
<dbReference type="STRING" id="28028.CFLV_11145"/>
<organism evidence="3 5">
    <name type="scientific">Corynebacterium flavescens</name>
    <dbReference type="NCBI Taxonomy" id="28028"/>
    <lineage>
        <taxon>Bacteria</taxon>
        <taxon>Bacillati</taxon>
        <taxon>Actinomycetota</taxon>
        <taxon>Actinomycetes</taxon>
        <taxon>Mycobacteriales</taxon>
        <taxon>Corynebacteriaceae</taxon>
        <taxon>Corynebacterium</taxon>
    </lineage>
</organism>
<gene>
    <name evidence="4" type="ORF">CFL01nite_04540</name>
    <name evidence="3" type="ORF">CFLV_11145</name>
</gene>
<dbReference type="GO" id="GO:0004185">
    <property type="term" value="F:serine-type carboxypeptidase activity"/>
    <property type="evidence" value="ECO:0007669"/>
    <property type="project" value="InterPro"/>
</dbReference>
<keyword evidence="3" id="KW-0121">Carboxypeptidase</keyword>
<dbReference type="PANTHER" id="PTHR30023">
    <property type="entry name" value="D-ALANYL-D-ALANINE CARBOXYPEPTIDASE"/>
    <property type="match status" value="1"/>
</dbReference>
<dbReference type="GO" id="GO:0000270">
    <property type="term" value="P:peptidoglycan metabolic process"/>
    <property type="evidence" value="ECO:0007669"/>
    <property type="project" value="TreeGrafter"/>
</dbReference>
<dbReference type="KEGG" id="cfc:CFLV_11145"/>
<keyword evidence="3" id="KW-0645">Protease</keyword>
<dbReference type="InterPro" id="IPR000667">
    <property type="entry name" value="Peptidase_S13"/>
</dbReference>
<name>A0A1L7CP83_CORFL</name>
<dbReference type="OrthoDB" id="56883at2"/>
<dbReference type="SUPFAM" id="SSF56601">
    <property type="entry name" value="beta-lactamase/transpeptidase-like"/>
    <property type="match status" value="1"/>
</dbReference>
<dbReference type="InterPro" id="IPR012338">
    <property type="entry name" value="Beta-lactam/transpept-like"/>
</dbReference>
<dbReference type="EMBL" id="BJNB01000004">
    <property type="protein sequence ID" value="GEB96959.1"/>
    <property type="molecule type" value="Genomic_DNA"/>
</dbReference>
<dbReference type="EMBL" id="CP009246">
    <property type="protein sequence ID" value="APT87654.1"/>
    <property type="molecule type" value="Genomic_DNA"/>
</dbReference>